<evidence type="ECO:0000313" key="1">
    <source>
        <dbReference type="EMBL" id="AXN35653.1"/>
    </source>
</evidence>
<protein>
    <submittedName>
        <fullName evidence="1">Uncharacterized protein</fullName>
    </submittedName>
</protein>
<accession>A0A385ADH8</accession>
<gene>
    <name evidence="1" type="ORF">DT351_04450</name>
</gene>
<dbReference type="EMBL" id="CP031003">
    <property type="protein sequence ID" value="AXN35653.1"/>
    <property type="molecule type" value="Genomic_DNA"/>
</dbReference>
<reference evidence="1 2" key="1">
    <citation type="submission" date="2018-07" db="EMBL/GenBank/DDBJ databases">
        <title>Lactobacillus curvatus genome sequence.</title>
        <authorList>
            <person name="Prechtl R."/>
        </authorList>
    </citation>
    <scope>NUCLEOTIDE SEQUENCE [LARGE SCALE GENOMIC DNA]</scope>
    <source>
        <strain evidence="1 2">TMW 1.1928</strain>
    </source>
</reference>
<dbReference type="AlphaFoldDB" id="A0A385ADH8"/>
<sequence length="149" mass="17627">MSVKADQLSTQEYIVRWNQFLERFIVFETVFSEYTQTSKNIIKGRCLVDENLESLNEYFQHNLRVFKQFIDQVTLLNPPKELREINRQLQLVMTDYVSSAEAMVTAFNEGDELNLYQKLTTSRQQQKSHRIRISELLNQIAVFKTQAVK</sequence>
<dbReference type="RefSeq" id="WP_089542206.1">
    <property type="nucleotide sequence ID" value="NZ_CP016221.1"/>
</dbReference>
<dbReference type="Proteomes" id="UP000257607">
    <property type="component" value="Chromosome"/>
</dbReference>
<proteinExistence type="predicted"/>
<organism evidence="1 2">
    <name type="scientific">Latilactobacillus curvatus</name>
    <name type="common">Lactobacillus curvatus</name>
    <dbReference type="NCBI Taxonomy" id="28038"/>
    <lineage>
        <taxon>Bacteria</taxon>
        <taxon>Bacillati</taxon>
        <taxon>Bacillota</taxon>
        <taxon>Bacilli</taxon>
        <taxon>Lactobacillales</taxon>
        <taxon>Lactobacillaceae</taxon>
        <taxon>Latilactobacillus</taxon>
    </lineage>
</organism>
<name>A0A385ADH8_LATCU</name>
<evidence type="ECO:0000313" key="2">
    <source>
        <dbReference type="Proteomes" id="UP000257607"/>
    </source>
</evidence>